<protein>
    <recommendedName>
        <fullName evidence="2">Fatty acid desaturase domain-containing protein</fullName>
    </recommendedName>
</protein>
<feature type="non-terminal residue" evidence="3">
    <location>
        <position position="1"/>
    </location>
</feature>
<feature type="region of interest" description="Disordered" evidence="1">
    <location>
        <begin position="91"/>
        <end position="110"/>
    </location>
</feature>
<dbReference type="PANTHER" id="PTHR12879">
    <property type="entry name" value="SPHINGOLIPID DELTA 4 DESATURASE/C-4 HYDROXYLASE PROTEIN DES2"/>
    <property type="match status" value="1"/>
</dbReference>
<accession>A0ABQ6M3U5</accession>
<gene>
    <name evidence="3" type="ORF">TeGR_g11517</name>
</gene>
<evidence type="ECO:0000259" key="2">
    <source>
        <dbReference type="Pfam" id="PF00487"/>
    </source>
</evidence>
<proteinExistence type="predicted"/>
<evidence type="ECO:0000313" key="3">
    <source>
        <dbReference type="EMBL" id="GMI19020.1"/>
    </source>
</evidence>
<dbReference type="Pfam" id="PF00487">
    <property type="entry name" value="FA_desaturase"/>
    <property type="match status" value="1"/>
</dbReference>
<evidence type="ECO:0000256" key="1">
    <source>
        <dbReference type="SAM" id="MobiDB-lite"/>
    </source>
</evidence>
<comment type="caution">
    <text evidence="3">The sequence shown here is derived from an EMBL/GenBank/DDBJ whole genome shotgun (WGS) entry which is preliminary data.</text>
</comment>
<organism evidence="3 4">
    <name type="scientific">Tetraparma gracilis</name>
    <dbReference type="NCBI Taxonomy" id="2962635"/>
    <lineage>
        <taxon>Eukaryota</taxon>
        <taxon>Sar</taxon>
        <taxon>Stramenopiles</taxon>
        <taxon>Ochrophyta</taxon>
        <taxon>Bolidophyceae</taxon>
        <taxon>Parmales</taxon>
        <taxon>Triparmaceae</taxon>
        <taxon>Tetraparma</taxon>
    </lineage>
</organism>
<dbReference type="PANTHER" id="PTHR12879:SF8">
    <property type="entry name" value="SPHINGOLIPID DELTA(4)-DESATURASE DES1"/>
    <property type="match status" value="1"/>
</dbReference>
<feature type="compositionally biased region" description="Pro residues" evidence="1">
    <location>
        <begin position="174"/>
        <end position="194"/>
    </location>
</feature>
<dbReference type="EMBL" id="BRYB01003671">
    <property type="protein sequence ID" value="GMI19020.1"/>
    <property type="molecule type" value="Genomic_DNA"/>
</dbReference>
<reference evidence="3 4" key="1">
    <citation type="journal article" date="2023" name="Commun. Biol.">
        <title>Genome analysis of Parmales, the sister group of diatoms, reveals the evolutionary specialization of diatoms from phago-mixotrophs to photoautotrophs.</title>
        <authorList>
            <person name="Ban H."/>
            <person name="Sato S."/>
            <person name="Yoshikawa S."/>
            <person name="Yamada K."/>
            <person name="Nakamura Y."/>
            <person name="Ichinomiya M."/>
            <person name="Sato N."/>
            <person name="Blanc-Mathieu R."/>
            <person name="Endo H."/>
            <person name="Kuwata A."/>
            <person name="Ogata H."/>
        </authorList>
    </citation>
    <scope>NUCLEOTIDE SEQUENCE [LARGE SCALE GENOMIC DNA]</scope>
</reference>
<dbReference type="Proteomes" id="UP001165060">
    <property type="component" value="Unassembled WGS sequence"/>
</dbReference>
<feature type="compositionally biased region" description="Low complexity" evidence="1">
    <location>
        <begin position="99"/>
        <end position="110"/>
    </location>
</feature>
<sequence length="562" mass="60582">PPPPLDVSGTWSVTAAPHIAALRKLSGHAFDPILYELSPSPPSSIVSNVRYAGPLGSGWLSASGEYSFTADRSTILFRDFWWVPETGLFARSPPPPSSRPGAGPGDPRAAFPRLVRSLGRLGFRPEFGTFPIKSLAADEVRFEFEPLGSVITARKQPTGTRLFAHPEGGEPEPGNAPFPPPDTHPSAPPSPPAVAPASVPASQYHARRAASLRADPSLSPHLKRLQTLPPPHRSPTLPLAFLVPLSLLSLSLLPLGARAHALLAVTAGATLSSLHLQVLHDIAHGLLFRRRSRNAAFLFLLSQPAAFGYYLYLKNGHLSHHSKLGTSSLGHEFSSPDSDFTDGDVLFAAHRSAIPGPTGPVIAGAPVSVSRSFFSLWRPGRPLRNYLLYAAGFSLERALLVLNDALTALLGRNLFFPNKPADFHRHNALYARYSLLVSAALCGAAGSLRPLLFLYLSELAWSLPPHPASAIFLTNHGSPASPAGECEPTASLYPGRWLNCLTLNMNLHVEHHDLPAVPFYRLHELSEQAGEGHYPRRRTGVWSTIRDKMAEPDFYACGGEGA</sequence>
<dbReference type="InterPro" id="IPR005804">
    <property type="entry name" value="FA_desaturase_dom"/>
</dbReference>
<evidence type="ECO:0000313" key="4">
    <source>
        <dbReference type="Proteomes" id="UP001165060"/>
    </source>
</evidence>
<feature type="region of interest" description="Disordered" evidence="1">
    <location>
        <begin position="155"/>
        <end position="200"/>
    </location>
</feature>
<feature type="domain" description="Fatty acid desaturase" evidence="2">
    <location>
        <begin position="260"/>
        <end position="529"/>
    </location>
</feature>
<name>A0ABQ6M3U5_9STRA</name>
<keyword evidence="4" id="KW-1185">Reference proteome</keyword>